<comment type="caution">
    <text evidence="2">The sequence shown here is derived from an EMBL/GenBank/DDBJ whole genome shotgun (WGS) entry which is preliminary data.</text>
</comment>
<reference evidence="3" key="1">
    <citation type="journal article" date="2019" name="Int. J. Syst. Evol. Microbiol.">
        <title>The Global Catalogue of Microorganisms (GCM) 10K type strain sequencing project: providing services to taxonomists for standard genome sequencing and annotation.</title>
        <authorList>
            <consortium name="The Broad Institute Genomics Platform"/>
            <consortium name="The Broad Institute Genome Sequencing Center for Infectious Disease"/>
            <person name="Wu L."/>
            <person name="Ma J."/>
        </authorList>
    </citation>
    <scope>NUCLEOTIDE SEQUENCE [LARGE SCALE GENOMIC DNA]</scope>
    <source>
        <strain evidence="3">JCM 4565</strain>
    </source>
</reference>
<dbReference type="EMBL" id="BAAABW010000018">
    <property type="protein sequence ID" value="GAA0355814.1"/>
    <property type="molecule type" value="Genomic_DNA"/>
</dbReference>
<evidence type="ECO:0008006" key="4">
    <source>
        <dbReference type="Google" id="ProtNLM"/>
    </source>
</evidence>
<name>A0ABP3GYL1_9ACTN</name>
<keyword evidence="3" id="KW-1185">Reference proteome</keyword>
<gene>
    <name evidence="2" type="ORF">GCM10010319_36260</name>
</gene>
<evidence type="ECO:0000313" key="2">
    <source>
        <dbReference type="EMBL" id="GAA0355814.1"/>
    </source>
</evidence>
<dbReference type="Proteomes" id="UP001500063">
    <property type="component" value="Unassembled WGS sequence"/>
</dbReference>
<feature type="chain" id="PRO_5045431087" description="Flagellar hook-length control protein" evidence="1">
    <location>
        <begin position="36"/>
        <end position="185"/>
    </location>
</feature>
<proteinExistence type="predicted"/>
<evidence type="ECO:0000256" key="1">
    <source>
        <dbReference type="SAM" id="SignalP"/>
    </source>
</evidence>
<feature type="signal peptide" evidence="1">
    <location>
        <begin position="1"/>
        <end position="35"/>
    </location>
</feature>
<protein>
    <recommendedName>
        <fullName evidence="4">Flagellar hook-length control protein</fullName>
    </recommendedName>
</protein>
<accession>A0ABP3GYL1</accession>
<organism evidence="2 3">
    <name type="scientific">Streptomyces blastmyceticus</name>
    <dbReference type="NCBI Taxonomy" id="68180"/>
    <lineage>
        <taxon>Bacteria</taxon>
        <taxon>Bacillati</taxon>
        <taxon>Actinomycetota</taxon>
        <taxon>Actinomycetes</taxon>
        <taxon>Kitasatosporales</taxon>
        <taxon>Streptomycetaceae</taxon>
        <taxon>Streptomyces</taxon>
    </lineage>
</organism>
<sequence>MRSAHTTRLTKPASALAAAVLATTALLSVPTAAHAAPPATHPGLTWAAIAQGPDGTVHVGGLGGTPSDPYRGDTPASAVRPVLCLKVDGSPVPDGITPDFYAGWAQGTVAASRPVRGSRLNSRTAADSVCQAEFGAGWRMAEFHDGHYGPDLGATGGWSFWAYGDLPAGTRLWTAINDQRANPWD</sequence>
<dbReference type="RefSeq" id="WP_344118931.1">
    <property type="nucleotide sequence ID" value="NZ_BAAABW010000018.1"/>
</dbReference>
<evidence type="ECO:0000313" key="3">
    <source>
        <dbReference type="Proteomes" id="UP001500063"/>
    </source>
</evidence>
<keyword evidence="1" id="KW-0732">Signal</keyword>